<keyword evidence="1" id="KW-0732">Signal</keyword>
<protein>
    <submittedName>
        <fullName evidence="2">Uncharacterized protein</fullName>
    </submittedName>
</protein>
<feature type="chain" id="PRO_5020410958" evidence="1">
    <location>
        <begin position="31"/>
        <end position="75"/>
    </location>
</feature>
<feature type="signal peptide" evidence="1">
    <location>
        <begin position="1"/>
        <end position="30"/>
    </location>
</feature>
<dbReference type="AlphaFoldDB" id="A0A4U6WDR1"/>
<name>A0A4U6WDR1_SETVI</name>
<proteinExistence type="predicted"/>
<organism evidence="2 3">
    <name type="scientific">Setaria viridis</name>
    <name type="common">Green bristlegrass</name>
    <name type="synonym">Setaria italica subsp. viridis</name>
    <dbReference type="NCBI Taxonomy" id="4556"/>
    <lineage>
        <taxon>Eukaryota</taxon>
        <taxon>Viridiplantae</taxon>
        <taxon>Streptophyta</taxon>
        <taxon>Embryophyta</taxon>
        <taxon>Tracheophyta</taxon>
        <taxon>Spermatophyta</taxon>
        <taxon>Magnoliopsida</taxon>
        <taxon>Liliopsida</taxon>
        <taxon>Poales</taxon>
        <taxon>Poaceae</taxon>
        <taxon>PACMAD clade</taxon>
        <taxon>Panicoideae</taxon>
        <taxon>Panicodae</taxon>
        <taxon>Paniceae</taxon>
        <taxon>Cenchrinae</taxon>
        <taxon>Setaria</taxon>
    </lineage>
</organism>
<evidence type="ECO:0000256" key="1">
    <source>
        <dbReference type="SAM" id="SignalP"/>
    </source>
</evidence>
<keyword evidence="3" id="KW-1185">Reference proteome</keyword>
<sequence length="75" mass="8984">MPRSTEMRKKRRNMLSFLLFLLMDLKCMLGASSMYLLKISKGYLSRLEKLWKCEYEERGITSCMLLLISELKNWL</sequence>
<dbReference type="Gramene" id="TKW39893">
    <property type="protein sequence ID" value="TKW39893"/>
    <property type="gene ID" value="SEVIR_1G209650v2"/>
</dbReference>
<evidence type="ECO:0000313" key="3">
    <source>
        <dbReference type="Proteomes" id="UP000298652"/>
    </source>
</evidence>
<dbReference type="Proteomes" id="UP000298652">
    <property type="component" value="Chromosome 1"/>
</dbReference>
<evidence type="ECO:0000313" key="2">
    <source>
        <dbReference type="EMBL" id="TKW39893.1"/>
    </source>
</evidence>
<reference evidence="2" key="1">
    <citation type="submission" date="2019-03" db="EMBL/GenBank/DDBJ databases">
        <title>WGS assembly of Setaria viridis.</title>
        <authorList>
            <person name="Huang P."/>
            <person name="Jenkins J."/>
            <person name="Grimwood J."/>
            <person name="Barry K."/>
            <person name="Healey A."/>
            <person name="Mamidi S."/>
            <person name="Sreedasyam A."/>
            <person name="Shu S."/>
            <person name="Feldman M."/>
            <person name="Wu J."/>
            <person name="Yu Y."/>
            <person name="Chen C."/>
            <person name="Johnson J."/>
            <person name="Rokhsar D."/>
            <person name="Baxter I."/>
            <person name="Schmutz J."/>
            <person name="Brutnell T."/>
            <person name="Kellogg E."/>
        </authorList>
    </citation>
    <scope>NUCLEOTIDE SEQUENCE [LARGE SCALE GENOMIC DNA]</scope>
</reference>
<gene>
    <name evidence="2" type="ORF">SEVIR_1G209650v2</name>
</gene>
<accession>A0A4U6WDR1</accession>
<dbReference type="EMBL" id="CM016552">
    <property type="protein sequence ID" value="TKW39893.1"/>
    <property type="molecule type" value="Genomic_DNA"/>
</dbReference>